<feature type="transmembrane region" description="Helical" evidence="2">
    <location>
        <begin position="243"/>
        <end position="268"/>
    </location>
</feature>
<dbReference type="SUPFAM" id="SSF103473">
    <property type="entry name" value="MFS general substrate transporter"/>
    <property type="match status" value="1"/>
</dbReference>
<dbReference type="InterPro" id="IPR039672">
    <property type="entry name" value="MFS_2"/>
</dbReference>
<keyword evidence="2" id="KW-0472">Membrane</keyword>
<feature type="transmembrane region" description="Helical" evidence="2">
    <location>
        <begin position="182"/>
        <end position="204"/>
    </location>
</feature>
<accession>A0ABP3KPZ7</accession>
<dbReference type="CDD" id="cd17332">
    <property type="entry name" value="MFS_MelB_like"/>
    <property type="match status" value="1"/>
</dbReference>
<evidence type="ECO:0000256" key="2">
    <source>
        <dbReference type="SAM" id="Phobius"/>
    </source>
</evidence>
<dbReference type="RefSeq" id="WP_229956722.1">
    <property type="nucleotide sequence ID" value="NZ_BAAAEM010000003.1"/>
</dbReference>
<evidence type="ECO:0000313" key="4">
    <source>
        <dbReference type="Proteomes" id="UP001500713"/>
    </source>
</evidence>
<dbReference type="PANTHER" id="PTHR11328">
    <property type="entry name" value="MAJOR FACILITATOR SUPERFAMILY DOMAIN-CONTAINING PROTEIN"/>
    <property type="match status" value="1"/>
</dbReference>
<name>A0ABP3KPZ7_9SPHN</name>
<sequence>MSAGKLRFGQKLGWGIGDFGFNIYWQALNLLLMPFYTDVLGLDPILAGTVFLAASLFDGFADSVIGAVADRTRSKYGSYRPYLIFVSPLLVVVFMACFIGIDAGQGGLFAYALLSQMALRTVYSLVNIPYSTLSARITDDSDTRSQLAGIRIAFAMLGGITVTFLLPTIVDALQGEFGGNGNIPYIIAAGICGILSLPIFWICFLSTSEPEQLEDANPEGFYWGAVWEDLVSVARIARTNTPLLRVFGCMIVSSLAFTMTNKCLTYYINHYLEAPELRSYLLPFALFINMLFCPIWAWAAQRWSKRQAWLTANVISILGYLAFFLSESRDPAVAAVMLGIVSAANAAYVVLVWAMIPDTVEYSEWTTGQRHDAKVFGIASFSKQAALGLNGIVLGLLLSWVGYQSGSEVQSADAIEGIKSIMTLVPLLGILLSALIMWNYRLDRTMHAQISRELVERRAAGQGG</sequence>
<feature type="transmembrane region" description="Helical" evidence="2">
    <location>
        <begin position="280"/>
        <end position="299"/>
    </location>
</feature>
<dbReference type="NCBIfam" id="TIGR00792">
    <property type="entry name" value="gph"/>
    <property type="match status" value="1"/>
</dbReference>
<comment type="similarity">
    <text evidence="1">Belongs to the sodium:galactoside symporter (TC 2.A.2) family.</text>
</comment>
<comment type="caution">
    <text evidence="3">The sequence shown here is derived from an EMBL/GenBank/DDBJ whole genome shotgun (WGS) entry which is preliminary data.</text>
</comment>
<feature type="transmembrane region" description="Helical" evidence="2">
    <location>
        <begin position="375"/>
        <end position="401"/>
    </location>
</feature>
<feature type="transmembrane region" description="Helical" evidence="2">
    <location>
        <begin position="81"/>
        <end position="101"/>
    </location>
</feature>
<dbReference type="Pfam" id="PF13347">
    <property type="entry name" value="MFS_2"/>
    <property type="match status" value="1"/>
</dbReference>
<protein>
    <submittedName>
        <fullName evidence="3">MFS transporter</fullName>
    </submittedName>
</protein>
<keyword evidence="4" id="KW-1185">Reference proteome</keyword>
<feature type="transmembrane region" description="Helical" evidence="2">
    <location>
        <begin position="421"/>
        <end position="440"/>
    </location>
</feature>
<evidence type="ECO:0000313" key="3">
    <source>
        <dbReference type="EMBL" id="GAA0483626.1"/>
    </source>
</evidence>
<feature type="transmembrane region" description="Helical" evidence="2">
    <location>
        <begin position="107"/>
        <end position="126"/>
    </location>
</feature>
<dbReference type="Gene3D" id="1.20.1250.20">
    <property type="entry name" value="MFS general substrate transporter like domains"/>
    <property type="match status" value="2"/>
</dbReference>
<dbReference type="PANTHER" id="PTHR11328:SF24">
    <property type="entry name" value="MAJOR FACILITATOR SUPERFAMILY (MFS) PROFILE DOMAIN-CONTAINING PROTEIN"/>
    <property type="match status" value="1"/>
</dbReference>
<reference evidence="4" key="1">
    <citation type="journal article" date="2019" name="Int. J. Syst. Evol. Microbiol.">
        <title>The Global Catalogue of Microorganisms (GCM) 10K type strain sequencing project: providing services to taxonomists for standard genome sequencing and annotation.</title>
        <authorList>
            <consortium name="The Broad Institute Genomics Platform"/>
            <consortium name="The Broad Institute Genome Sequencing Center for Infectious Disease"/>
            <person name="Wu L."/>
            <person name="Ma J."/>
        </authorList>
    </citation>
    <scope>NUCLEOTIDE SEQUENCE [LARGE SCALE GENOMIC DNA]</scope>
    <source>
        <strain evidence="4">JCM 14162</strain>
    </source>
</reference>
<feature type="transmembrane region" description="Helical" evidence="2">
    <location>
        <begin position="45"/>
        <end position="69"/>
    </location>
</feature>
<dbReference type="InterPro" id="IPR036259">
    <property type="entry name" value="MFS_trans_sf"/>
</dbReference>
<proteinExistence type="inferred from homology"/>
<keyword evidence="2" id="KW-1133">Transmembrane helix</keyword>
<feature type="transmembrane region" description="Helical" evidence="2">
    <location>
        <begin position="12"/>
        <end position="33"/>
    </location>
</feature>
<feature type="transmembrane region" description="Helical" evidence="2">
    <location>
        <begin position="332"/>
        <end position="354"/>
    </location>
</feature>
<evidence type="ECO:0000256" key="1">
    <source>
        <dbReference type="ARBA" id="ARBA00009617"/>
    </source>
</evidence>
<organism evidence="3 4">
    <name type="scientific">Parasphingorhabdus litoris</name>
    <dbReference type="NCBI Taxonomy" id="394733"/>
    <lineage>
        <taxon>Bacteria</taxon>
        <taxon>Pseudomonadati</taxon>
        <taxon>Pseudomonadota</taxon>
        <taxon>Alphaproteobacteria</taxon>
        <taxon>Sphingomonadales</taxon>
        <taxon>Sphingomonadaceae</taxon>
        <taxon>Parasphingorhabdus</taxon>
    </lineage>
</organism>
<dbReference type="InterPro" id="IPR001927">
    <property type="entry name" value="Na/Gal_symport"/>
</dbReference>
<feature type="transmembrane region" description="Helical" evidence="2">
    <location>
        <begin position="308"/>
        <end position="326"/>
    </location>
</feature>
<dbReference type="EMBL" id="BAAAEM010000003">
    <property type="protein sequence ID" value="GAA0483626.1"/>
    <property type="molecule type" value="Genomic_DNA"/>
</dbReference>
<feature type="transmembrane region" description="Helical" evidence="2">
    <location>
        <begin position="147"/>
        <end position="170"/>
    </location>
</feature>
<keyword evidence="2" id="KW-0812">Transmembrane</keyword>
<dbReference type="Proteomes" id="UP001500713">
    <property type="component" value="Unassembled WGS sequence"/>
</dbReference>
<gene>
    <name evidence="3" type="ORF">GCM10009096_27630</name>
</gene>